<gene>
    <name evidence="4" type="ORF">NP095_11750</name>
</gene>
<dbReference type="GO" id="GO:0016757">
    <property type="term" value="F:glycosyltransferase activity"/>
    <property type="evidence" value="ECO:0007669"/>
    <property type="project" value="UniProtKB-KW"/>
</dbReference>
<dbReference type="PANTHER" id="PTHR12526:SF629">
    <property type="entry name" value="TEICHURONIC ACID BIOSYNTHESIS GLYCOSYLTRANSFERASE TUAH-RELATED"/>
    <property type="match status" value="1"/>
</dbReference>
<dbReference type="SUPFAM" id="SSF53756">
    <property type="entry name" value="UDP-Glycosyltransferase/glycogen phosphorylase"/>
    <property type="match status" value="1"/>
</dbReference>
<dbReference type="RefSeq" id="WP_232418708.1">
    <property type="nucleotide sequence ID" value="NZ_CP101990.1"/>
</dbReference>
<dbReference type="InterPro" id="IPR001296">
    <property type="entry name" value="Glyco_trans_1"/>
</dbReference>
<evidence type="ECO:0000259" key="3">
    <source>
        <dbReference type="Pfam" id="PF00534"/>
    </source>
</evidence>
<dbReference type="Proteomes" id="UP001315860">
    <property type="component" value="Chromosome"/>
</dbReference>
<evidence type="ECO:0000313" key="5">
    <source>
        <dbReference type="Proteomes" id="UP001315860"/>
    </source>
</evidence>
<dbReference type="PANTHER" id="PTHR12526">
    <property type="entry name" value="GLYCOSYLTRANSFERASE"/>
    <property type="match status" value="1"/>
</dbReference>
<feature type="domain" description="Glycosyl transferase family 1" evidence="3">
    <location>
        <begin position="302"/>
        <end position="450"/>
    </location>
</feature>
<keyword evidence="5" id="KW-1185">Reference proteome</keyword>
<sequence>MDTHDPILLPGGRQFAATHNVPHTFGGMTSALLRRSSAFDWLADTPVDVVTFTWNFDQPEIEAHLRAQGMLSERVRVRNAWYEMGTVKEVPSGLSNTRQEALGAFDPLDVKHEVRPGVRRRFSDEGRVLQTDLLRPDGSLAISDRRDPHARGTVDGRSIVLCDAEGRPVVGWSAVHEFYRAWLDHVVGGEEATFIVDGKRVVPIFADWHNPHANLVHLVHASHLAPGARRPFDRVERTRWRALTTVTEWDGFVVLSASQHADLDALLQVGDRVDIVPNATNLPEGDPADLLRDDRVPTEGVAVGSLSPRKRHQHAIAAIARLRDAGLAVSLDIYGRGPQEEPLTARITAAGLTEQVRLLGFDRAAVERFATASFFTLTSSAEGFPLVMAEGMSRGCIPIAYDIAYGPADIVEDGVSGFLVPAGDVAALAAAIERVVTMPSHERAAMRRAAVASSQRFADGPITAQWAAVFETARSRRLSRGPAITVKVREHRLSRSADGIRAEVSFTVSGARRNADVSAAVQVRERNRSVLLRAVGPVHRRRFSRVRRTVVELTGPSVEWIPGGWPTQAVLEVEVEGRVKRVILGPITEG</sequence>
<organism evidence="4 5">
    <name type="scientific">Aeromicrobium duanguangcaii</name>
    <dbReference type="NCBI Taxonomy" id="2968086"/>
    <lineage>
        <taxon>Bacteria</taxon>
        <taxon>Bacillati</taxon>
        <taxon>Actinomycetota</taxon>
        <taxon>Actinomycetes</taxon>
        <taxon>Propionibacteriales</taxon>
        <taxon>Nocardioidaceae</taxon>
        <taxon>Aeromicrobium</taxon>
    </lineage>
</organism>
<keyword evidence="1 4" id="KW-0328">Glycosyltransferase</keyword>
<protein>
    <submittedName>
        <fullName evidence="4">Glycosyltransferase</fullName>
        <ecNumber evidence="4">2.4.-.-</ecNumber>
    </submittedName>
</protein>
<name>A0ABY5KHM7_9ACTN</name>
<dbReference type="EMBL" id="CP101990">
    <property type="protein sequence ID" value="UUI67868.1"/>
    <property type="molecule type" value="Genomic_DNA"/>
</dbReference>
<dbReference type="EC" id="2.4.-.-" evidence="4"/>
<proteinExistence type="predicted"/>
<keyword evidence="2 4" id="KW-0808">Transferase</keyword>
<evidence type="ECO:0000256" key="1">
    <source>
        <dbReference type="ARBA" id="ARBA00022676"/>
    </source>
</evidence>
<evidence type="ECO:0000313" key="4">
    <source>
        <dbReference type="EMBL" id="UUI67868.1"/>
    </source>
</evidence>
<evidence type="ECO:0000256" key="2">
    <source>
        <dbReference type="ARBA" id="ARBA00022679"/>
    </source>
</evidence>
<dbReference type="Gene3D" id="3.40.50.2000">
    <property type="entry name" value="Glycogen Phosphorylase B"/>
    <property type="match status" value="3"/>
</dbReference>
<accession>A0ABY5KHM7</accession>
<reference evidence="4 5" key="1">
    <citation type="submission" date="2022-07" db="EMBL/GenBank/DDBJ databases">
        <title>Novel species in genus Aeromicrobium.</title>
        <authorList>
            <person name="Ye L."/>
        </authorList>
    </citation>
    <scope>NUCLEOTIDE SEQUENCE [LARGE SCALE GENOMIC DNA]</scope>
    <source>
        <strain evidence="5">zg-Y50</strain>
    </source>
</reference>
<dbReference type="Pfam" id="PF00534">
    <property type="entry name" value="Glycos_transf_1"/>
    <property type="match status" value="1"/>
</dbReference>